<dbReference type="Gene3D" id="1.20.120.220">
    <property type="entry name" value="ATP synthase, F0 complex, subunit A"/>
    <property type="match status" value="1"/>
</dbReference>
<dbReference type="EMBL" id="LT594767">
    <property type="protein sequence ID" value="SBT96169.1"/>
    <property type="molecule type" value="Genomic_DNA"/>
</dbReference>
<dbReference type="Pfam" id="PF00119">
    <property type="entry name" value="ATP-synt_A"/>
    <property type="match status" value="1"/>
</dbReference>
<dbReference type="InterPro" id="IPR045083">
    <property type="entry name" value="ATP_synth_F0_asu_bact/mt"/>
</dbReference>
<dbReference type="InterPro" id="IPR023011">
    <property type="entry name" value="ATP_synth_F0_asu_AS"/>
</dbReference>
<feature type="transmembrane region" description="Helical" evidence="12">
    <location>
        <begin position="201"/>
        <end position="219"/>
    </location>
</feature>
<dbReference type="PROSITE" id="PS00449">
    <property type="entry name" value="ATPASE_A"/>
    <property type="match status" value="1"/>
</dbReference>
<feature type="transmembrane region" description="Helical" evidence="12">
    <location>
        <begin position="97"/>
        <end position="116"/>
    </location>
</feature>
<dbReference type="PRINTS" id="PR00123">
    <property type="entry name" value="ATPASEA"/>
</dbReference>
<dbReference type="PANTHER" id="PTHR11410:SF0">
    <property type="entry name" value="ATP SYNTHASE SUBUNIT A"/>
    <property type="match status" value="1"/>
</dbReference>
<geneLocation type="mitochondrion" evidence="13"/>
<evidence type="ECO:0000256" key="5">
    <source>
        <dbReference type="ARBA" id="ARBA00022692"/>
    </source>
</evidence>
<organism evidence="13">
    <name type="scientific">Hyalella lucifugax</name>
    <dbReference type="NCBI Taxonomy" id="1867949"/>
    <lineage>
        <taxon>Eukaryota</taxon>
        <taxon>Metazoa</taxon>
        <taxon>Ecdysozoa</taxon>
        <taxon>Arthropoda</taxon>
        <taxon>Crustacea</taxon>
        <taxon>Multicrustacea</taxon>
        <taxon>Malacostraca</taxon>
        <taxon>Eumalacostraca</taxon>
        <taxon>Peracarida</taxon>
        <taxon>Amphipoda</taxon>
        <taxon>Senticaudata</taxon>
        <taxon>Talitrida</taxon>
        <taxon>Talitroidea</taxon>
        <taxon>Hyalellidae</taxon>
        <taxon>Hyalella</taxon>
    </lineage>
</organism>
<accession>A0A330IW12</accession>
<evidence type="ECO:0000256" key="7">
    <source>
        <dbReference type="ARBA" id="ARBA00022989"/>
    </source>
</evidence>
<evidence type="ECO:0000313" key="13">
    <source>
        <dbReference type="EMBL" id="SBT96169.1"/>
    </source>
</evidence>
<comment type="subcellular location">
    <subcellularLocation>
        <location evidence="1">Membrane</location>
        <topology evidence="1">Multi-pass membrane protein</topology>
    </subcellularLocation>
    <subcellularLocation>
        <location evidence="11">Mitochondrion inner membrane</location>
        <topology evidence="11">Multi-pass membrane protein</topology>
    </subcellularLocation>
</comment>
<keyword evidence="9 12" id="KW-0472">Membrane</keyword>
<dbReference type="CDD" id="cd00310">
    <property type="entry name" value="ATP-synt_Fo_a_6"/>
    <property type="match status" value="1"/>
</dbReference>
<feature type="transmembrane region" description="Helical" evidence="12">
    <location>
        <begin position="163"/>
        <end position="189"/>
    </location>
</feature>
<reference evidence="13" key="1">
    <citation type="submission" date="2016-05" db="EMBL/GenBank/DDBJ databases">
        <title>Mitogenome Hyalella lucifugax.</title>
        <authorList>
            <person name="Pons J."/>
            <person name="Jurado-Rivera J.A."/>
            <person name="Jaume D."/>
            <person name="Juan C."/>
        </authorList>
    </citation>
    <scope>NUCLEOTIDE SEQUENCE</scope>
    <source>
        <tissue evidence="13">Adult</tissue>
    </source>
</reference>
<dbReference type="GO" id="GO:0005743">
    <property type="term" value="C:mitochondrial inner membrane"/>
    <property type="evidence" value="ECO:0007669"/>
    <property type="project" value="UniProtKB-SubCell"/>
</dbReference>
<evidence type="ECO:0000256" key="1">
    <source>
        <dbReference type="ARBA" id="ARBA00004141"/>
    </source>
</evidence>
<dbReference type="NCBIfam" id="TIGR01131">
    <property type="entry name" value="ATP_synt_6_or_A"/>
    <property type="match status" value="1"/>
</dbReference>
<dbReference type="PANTHER" id="PTHR11410">
    <property type="entry name" value="ATP SYNTHASE SUBUNIT A"/>
    <property type="match status" value="1"/>
</dbReference>
<protein>
    <recommendedName>
        <fullName evidence="11">ATP synthase subunit a</fullName>
    </recommendedName>
</protein>
<evidence type="ECO:0000256" key="9">
    <source>
        <dbReference type="ARBA" id="ARBA00023136"/>
    </source>
</evidence>
<dbReference type="GO" id="GO:0046933">
    <property type="term" value="F:proton-transporting ATP synthase activity, rotational mechanism"/>
    <property type="evidence" value="ECO:0007669"/>
    <property type="project" value="TreeGrafter"/>
</dbReference>
<dbReference type="AlphaFoldDB" id="A0A330IW12"/>
<keyword evidence="5 12" id="KW-0812">Transmembrane</keyword>
<keyword evidence="13" id="KW-0496">Mitochondrion</keyword>
<evidence type="ECO:0000256" key="10">
    <source>
        <dbReference type="ARBA" id="ARBA00023310"/>
    </source>
</evidence>
<sequence length="223" mass="24944">MMTNLFAIFDPASPNFFSSNWTASLLFILLYPMVQWAAGSRYISMIMNFKFYLFSEFKPIVKKTSFILLISVSIMLFIMFNNVMGLFPYVFTSSAHLSFSLSFGLTSWVGLMLYGWVYNYNNLLVHLIPQGTPAGLMPFMVVIETVSNVIRPGTLAVRLSANMIAGHLLLSLLSSAFMVSPLMGIPLLMGAEFMLMGLESAVAFIQSYVFSVLLTLYVAEFTD</sequence>
<evidence type="ECO:0000256" key="3">
    <source>
        <dbReference type="ARBA" id="ARBA00022448"/>
    </source>
</evidence>
<evidence type="ECO:0000256" key="2">
    <source>
        <dbReference type="ARBA" id="ARBA00006810"/>
    </source>
</evidence>
<feature type="transmembrane region" description="Helical" evidence="12">
    <location>
        <begin position="65"/>
        <end position="91"/>
    </location>
</feature>
<keyword evidence="6" id="KW-0375">Hydrogen ion transport</keyword>
<keyword evidence="3" id="KW-0813">Transport</keyword>
<evidence type="ECO:0000256" key="12">
    <source>
        <dbReference type="SAM" id="Phobius"/>
    </source>
</evidence>
<keyword evidence="10" id="KW-0066">ATP synthesis</keyword>
<evidence type="ECO:0000256" key="11">
    <source>
        <dbReference type="RuleBase" id="RU004450"/>
    </source>
</evidence>
<keyword evidence="7 12" id="KW-1133">Transmembrane helix</keyword>
<evidence type="ECO:0000256" key="6">
    <source>
        <dbReference type="ARBA" id="ARBA00022781"/>
    </source>
</evidence>
<evidence type="ECO:0000256" key="4">
    <source>
        <dbReference type="ARBA" id="ARBA00022547"/>
    </source>
</evidence>
<dbReference type="InterPro" id="IPR035908">
    <property type="entry name" value="F0_ATP_A_sf"/>
</dbReference>
<dbReference type="SUPFAM" id="SSF81336">
    <property type="entry name" value="F1F0 ATP synthase subunit A"/>
    <property type="match status" value="1"/>
</dbReference>
<proteinExistence type="inferred from homology"/>
<keyword evidence="4" id="KW-0138">CF(0)</keyword>
<keyword evidence="8" id="KW-0406">Ion transport</keyword>
<feature type="transmembrane region" description="Helical" evidence="12">
    <location>
        <begin position="20"/>
        <end position="44"/>
    </location>
</feature>
<gene>
    <name evidence="13" type="primary">ATP6</name>
</gene>
<comment type="similarity">
    <text evidence="2">Belongs to the ATPase A chain family.</text>
</comment>
<dbReference type="InterPro" id="IPR000568">
    <property type="entry name" value="ATP_synth_F0_asu"/>
</dbReference>
<dbReference type="GO" id="GO:0045259">
    <property type="term" value="C:proton-transporting ATP synthase complex"/>
    <property type="evidence" value="ECO:0007669"/>
    <property type="project" value="UniProtKB-KW"/>
</dbReference>
<evidence type="ECO:0000256" key="8">
    <source>
        <dbReference type="ARBA" id="ARBA00023065"/>
    </source>
</evidence>
<name>A0A330IW12_9CRUS</name>